<comment type="caution">
    <text evidence="1">The sequence shown here is derived from an EMBL/GenBank/DDBJ whole genome shotgun (WGS) entry which is preliminary data.</text>
</comment>
<accession>A0ABP6M0S3</accession>
<dbReference type="EMBL" id="BAAAUF010000073">
    <property type="protein sequence ID" value="GAA3071063.1"/>
    <property type="molecule type" value="Genomic_DNA"/>
</dbReference>
<sequence>MLQERLRSRSPVGQCIVVGDNRPYVAALITPDPEALAHRLAVRGLPSDTPMSEIVRDPRIRADVQKARR</sequence>
<gene>
    <name evidence="1" type="ORF">GCM10010448_62360</name>
</gene>
<name>A0ABP6M0S3_9ACTN</name>
<dbReference type="Proteomes" id="UP001501532">
    <property type="component" value="Unassembled WGS sequence"/>
</dbReference>
<reference evidence="2" key="1">
    <citation type="journal article" date="2019" name="Int. J. Syst. Evol. Microbiol.">
        <title>The Global Catalogue of Microorganisms (GCM) 10K type strain sequencing project: providing services to taxonomists for standard genome sequencing and annotation.</title>
        <authorList>
            <consortium name="The Broad Institute Genomics Platform"/>
            <consortium name="The Broad Institute Genome Sequencing Center for Infectious Disease"/>
            <person name="Wu L."/>
            <person name="Ma J."/>
        </authorList>
    </citation>
    <scope>NUCLEOTIDE SEQUENCE [LARGE SCALE GENOMIC DNA]</scope>
    <source>
        <strain evidence="2">JCM 9091</strain>
    </source>
</reference>
<protein>
    <submittedName>
        <fullName evidence="1">Uncharacterized protein</fullName>
    </submittedName>
</protein>
<proteinExistence type="predicted"/>
<evidence type="ECO:0000313" key="2">
    <source>
        <dbReference type="Proteomes" id="UP001501532"/>
    </source>
</evidence>
<evidence type="ECO:0000313" key="1">
    <source>
        <dbReference type="EMBL" id="GAA3071063.1"/>
    </source>
</evidence>
<keyword evidence="2" id="KW-1185">Reference proteome</keyword>
<organism evidence="1 2">
    <name type="scientific">Streptomyces glomeratus</name>
    <dbReference type="NCBI Taxonomy" id="284452"/>
    <lineage>
        <taxon>Bacteria</taxon>
        <taxon>Bacillati</taxon>
        <taxon>Actinomycetota</taxon>
        <taxon>Actinomycetes</taxon>
        <taxon>Kitasatosporales</taxon>
        <taxon>Streptomycetaceae</taxon>
        <taxon>Streptomyces</taxon>
    </lineage>
</organism>